<dbReference type="RefSeq" id="WP_381482242.1">
    <property type="nucleotide sequence ID" value="NZ_JBHTLT010000127.1"/>
</dbReference>
<accession>A0ABW3U1I3</accession>
<sequence length="83" mass="9909">MAYQQKDYYITAKDNEYYKVMGVVKHALEQSRENDGSPMWNETLEKLFAEMKENQGDHITPWQLNMVIMLLLDYVPEEIKNSY</sequence>
<dbReference type="EMBL" id="JBHTLT010000127">
    <property type="protein sequence ID" value="MFD1206653.1"/>
    <property type="molecule type" value="Genomic_DNA"/>
</dbReference>
<proteinExistence type="predicted"/>
<comment type="caution">
    <text evidence="1">The sequence shown here is derived from an EMBL/GenBank/DDBJ whole genome shotgun (WGS) entry which is preliminary data.</text>
</comment>
<name>A0ABW3U1I3_9BACL</name>
<dbReference type="Proteomes" id="UP001597231">
    <property type="component" value="Unassembled WGS sequence"/>
</dbReference>
<organism evidence="1 2">
    <name type="scientific">Sporosarcina contaminans</name>
    <dbReference type="NCBI Taxonomy" id="633403"/>
    <lineage>
        <taxon>Bacteria</taxon>
        <taxon>Bacillati</taxon>
        <taxon>Bacillota</taxon>
        <taxon>Bacilli</taxon>
        <taxon>Bacillales</taxon>
        <taxon>Caryophanaceae</taxon>
        <taxon>Sporosarcina</taxon>
    </lineage>
</organism>
<keyword evidence="2" id="KW-1185">Reference proteome</keyword>
<evidence type="ECO:0000313" key="2">
    <source>
        <dbReference type="Proteomes" id="UP001597231"/>
    </source>
</evidence>
<evidence type="ECO:0000313" key="1">
    <source>
        <dbReference type="EMBL" id="MFD1206653.1"/>
    </source>
</evidence>
<gene>
    <name evidence="1" type="ORF">ACFQ38_16270</name>
</gene>
<protein>
    <submittedName>
        <fullName evidence="1">Uncharacterized protein</fullName>
    </submittedName>
</protein>
<reference evidence="2" key="1">
    <citation type="journal article" date="2019" name="Int. J. Syst. Evol. Microbiol.">
        <title>The Global Catalogue of Microorganisms (GCM) 10K type strain sequencing project: providing services to taxonomists for standard genome sequencing and annotation.</title>
        <authorList>
            <consortium name="The Broad Institute Genomics Platform"/>
            <consortium name="The Broad Institute Genome Sequencing Center for Infectious Disease"/>
            <person name="Wu L."/>
            <person name="Ma J."/>
        </authorList>
    </citation>
    <scope>NUCLEOTIDE SEQUENCE [LARGE SCALE GENOMIC DNA]</scope>
    <source>
        <strain evidence="2">CCUG 53915</strain>
    </source>
</reference>